<evidence type="ECO:0000256" key="5">
    <source>
        <dbReference type="ARBA" id="ARBA00037066"/>
    </source>
</evidence>
<dbReference type="CDD" id="cd03214">
    <property type="entry name" value="ABC_Iron-Siderophores_B12_Hemin"/>
    <property type="match status" value="1"/>
</dbReference>
<dbReference type="InterPro" id="IPR003439">
    <property type="entry name" value="ABC_transporter-like_ATP-bd"/>
</dbReference>
<dbReference type="PROSITE" id="PS50893">
    <property type="entry name" value="ABC_TRANSPORTER_2"/>
    <property type="match status" value="1"/>
</dbReference>
<dbReference type="OrthoDB" id="5292475at2"/>
<evidence type="ECO:0000313" key="8">
    <source>
        <dbReference type="Proteomes" id="UP000182987"/>
    </source>
</evidence>
<evidence type="ECO:0000256" key="2">
    <source>
        <dbReference type="ARBA" id="ARBA00022741"/>
    </source>
</evidence>
<reference evidence="8" key="1">
    <citation type="submission" date="2016-09" db="EMBL/GenBank/DDBJ databases">
        <authorList>
            <person name="Lysoe E."/>
        </authorList>
    </citation>
    <scope>NUCLEOTIDE SEQUENCE [LARGE SCALE GENOMIC DNA]</scope>
    <source>
        <strain evidence="8">LJ96T</strain>
    </source>
</reference>
<accession>A0A1L3ER84</accession>
<name>A0A1L3ER84_9GAMM</name>
<dbReference type="SUPFAM" id="SSF52540">
    <property type="entry name" value="P-loop containing nucleoside triphosphate hydrolases"/>
    <property type="match status" value="1"/>
</dbReference>
<sequence length="262" mass="28901">MSSVLATEAVSLSVRERLLVQQLSMRVDPGQVWCVLGPNGAGKSTLLRTLAGLREPDQGRVTLGERDIRSYRPIELARLRGFLPQSIVDAFSLTVMEAVIAARHPRLPFWAWGDEDLEPARNALRTFELEALAERDVTTLSGGERQRVNIAALFTQDVDVMLLDEPLSSLDLHHQMKTLHELLLTAERENKSVVYTVHDINLAFQHATHAVLLDGSGGALAGLKDEVITSEHLSAAFHHPIHGVTLDGERFFRAGRLNGISP</sequence>
<keyword evidence="1" id="KW-0813">Transport</keyword>
<dbReference type="GO" id="GO:0005524">
    <property type="term" value="F:ATP binding"/>
    <property type="evidence" value="ECO:0007669"/>
    <property type="project" value="UniProtKB-KW"/>
</dbReference>
<evidence type="ECO:0000313" key="7">
    <source>
        <dbReference type="EMBL" id="APG03554.1"/>
    </source>
</evidence>
<dbReference type="RefSeq" id="WP_046965709.1">
    <property type="nucleotide sequence ID" value="NZ_CP017480.1"/>
</dbReference>
<protein>
    <recommendedName>
        <fullName evidence="6">ABC transporter domain-containing protein</fullName>
    </recommendedName>
</protein>
<dbReference type="AlphaFoldDB" id="A0A1L3ER84"/>
<dbReference type="PANTHER" id="PTHR42794:SF1">
    <property type="entry name" value="HEMIN IMPORT ATP-BINDING PROTEIN HMUV"/>
    <property type="match status" value="1"/>
</dbReference>
<gene>
    <name evidence="7" type="ORF">BJI69_06270</name>
</gene>
<keyword evidence="3" id="KW-0067">ATP-binding</keyword>
<evidence type="ECO:0000256" key="4">
    <source>
        <dbReference type="ARBA" id="ARBA00022967"/>
    </source>
</evidence>
<dbReference type="Proteomes" id="UP000182987">
    <property type="component" value="Chromosome"/>
</dbReference>
<feature type="domain" description="ABC transporter" evidence="6">
    <location>
        <begin position="5"/>
        <end position="240"/>
    </location>
</feature>
<dbReference type="PANTHER" id="PTHR42794">
    <property type="entry name" value="HEMIN IMPORT ATP-BINDING PROTEIN HMUV"/>
    <property type="match status" value="1"/>
</dbReference>
<evidence type="ECO:0000256" key="1">
    <source>
        <dbReference type="ARBA" id="ARBA00022448"/>
    </source>
</evidence>
<dbReference type="SMART" id="SM00382">
    <property type="entry name" value="AAA"/>
    <property type="match status" value="1"/>
</dbReference>
<dbReference type="KEGG" id="lrz:BJI69_06270"/>
<dbReference type="InterPro" id="IPR003593">
    <property type="entry name" value="AAA+_ATPase"/>
</dbReference>
<proteinExistence type="predicted"/>
<evidence type="ECO:0000256" key="3">
    <source>
        <dbReference type="ARBA" id="ARBA00022840"/>
    </source>
</evidence>
<dbReference type="PROSITE" id="PS00211">
    <property type="entry name" value="ABC_TRANSPORTER_1"/>
    <property type="match status" value="1"/>
</dbReference>
<dbReference type="Pfam" id="PF00005">
    <property type="entry name" value="ABC_tran"/>
    <property type="match status" value="1"/>
</dbReference>
<dbReference type="GO" id="GO:0016887">
    <property type="term" value="F:ATP hydrolysis activity"/>
    <property type="evidence" value="ECO:0007669"/>
    <property type="project" value="InterPro"/>
</dbReference>
<keyword evidence="2" id="KW-0547">Nucleotide-binding</keyword>
<keyword evidence="4" id="KW-1278">Translocase</keyword>
<dbReference type="STRING" id="1440763.BJI69_06270"/>
<organism evidence="7 8">
    <name type="scientific">Luteibacter rhizovicinus DSM 16549</name>
    <dbReference type="NCBI Taxonomy" id="1440763"/>
    <lineage>
        <taxon>Bacteria</taxon>
        <taxon>Pseudomonadati</taxon>
        <taxon>Pseudomonadota</taxon>
        <taxon>Gammaproteobacteria</taxon>
        <taxon>Lysobacterales</taxon>
        <taxon>Rhodanobacteraceae</taxon>
        <taxon>Luteibacter</taxon>
    </lineage>
</organism>
<evidence type="ECO:0000259" key="6">
    <source>
        <dbReference type="PROSITE" id="PS50893"/>
    </source>
</evidence>
<comment type="function">
    <text evidence="5">Part of the ABC transporter complex HmuTUV involved in hemin import. Responsible for energy coupling to the transport system.</text>
</comment>
<dbReference type="Gene3D" id="3.40.50.300">
    <property type="entry name" value="P-loop containing nucleotide triphosphate hydrolases"/>
    <property type="match status" value="1"/>
</dbReference>
<dbReference type="InterPro" id="IPR017871">
    <property type="entry name" value="ABC_transporter-like_CS"/>
</dbReference>
<keyword evidence="8" id="KW-1185">Reference proteome</keyword>
<dbReference type="InterPro" id="IPR027417">
    <property type="entry name" value="P-loop_NTPase"/>
</dbReference>
<dbReference type="EMBL" id="CP017480">
    <property type="protein sequence ID" value="APG03554.1"/>
    <property type="molecule type" value="Genomic_DNA"/>
</dbReference>